<keyword evidence="4" id="KW-1185">Reference proteome</keyword>
<feature type="chain" id="PRO_5027074933" description="Anthrax toxin lethal/endema factor N-/C-terminal domain-containing protein" evidence="1">
    <location>
        <begin position="24"/>
        <end position="245"/>
    </location>
</feature>
<evidence type="ECO:0000313" key="3">
    <source>
        <dbReference type="EMBL" id="QJW98298.1"/>
    </source>
</evidence>
<protein>
    <recommendedName>
        <fullName evidence="2">Anthrax toxin lethal/endema factor N-/C-terminal domain-containing protein</fullName>
    </recommendedName>
</protein>
<dbReference type="Pfam" id="PF07737">
    <property type="entry name" value="ATLF"/>
    <property type="match status" value="1"/>
</dbReference>
<gene>
    <name evidence="3" type="ORF">FTUN_5886</name>
</gene>
<evidence type="ECO:0000313" key="4">
    <source>
        <dbReference type="Proteomes" id="UP000503447"/>
    </source>
</evidence>
<evidence type="ECO:0000259" key="2">
    <source>
        <dbReference type="Pfam" id="PF07737"/>
    </source>
</evidence>
<reference evidence="4" key="1">
    <citation type="submission" date="2020-05" db="EMBL/GenBank/DDBJ databases">
        <title>Frigoriglobus tundricola gen. nov., sp. nov., a psychrotolerant cellulolytic planctomycete of the family Gemmataceae with two divergent copies of 16S rRNA gene.</title>
        <authorList>
            <person name="Kulichevskaya I.S."/>
            <person name="Ivanova A.A."/>
            <person name="Naumoff D.G."/>
            <person name="Beletsky A.V."/>
            <person name="Rijpstra W.I.C."/>
            <person name="Sinninghe Damste J.S."/>
            <person name="Mardanov A.V."/>
            <person name="Ravin N.V."/>
            <person name="Dedysh S.N."/>
        </authorList>
    </citation>
    <scope>NUCLEOTIDE SEQUENCE [LARGE SCALE GENOMIC DNA]</scope>
    <source>
        <strain evidence="4">PL17</strain>
    </source>
</reference>
<sequence length="245" mass="27679">MLTRTLALLIGLYGSWAASAAHAADPPPKPTSHTVKKIEGWTVRVDDRLLTAPNDEVGTRAIRYLESKLGDIKTVLPADKVKKLQTVTIVLDLTHGDLGPMQYHPSADWLKANGYSTDLAKCVHLPRADDVATKRNTADMPWVILHELAHAYHDQVLGFDEPRIIEAYEKYKKSGRGEKTLLFTGERTKHYALTDHKEFFAEMTESYFGTNDFFPFNRAELKESEPEIYELMAHVWGSPTKKGKR</sequence>
<dbReference type="AlphaFoldDB" id="A0A6M5YWI9"/>
<dbReference type="RefSeq" id="WP_171473516.1">
    <property type="nucleotide sequence ID" value="NZ_CP053452.2"/>
</dbReference>
<organism evidence="3 4">
    <name type="scientific">Frigoriglobus tundricola</name>
    <dbReference type="NCBI Taxonomy" id="2774151"/>
    <lineage>
        <taxon>Bacteria</taxon>
        <taxon>Pseudomonadati</taxon>
        <taxon>Planctomycetota</taxon>
        <taxon>Planctomycetia</taxon>
        <taxon>Gemmatales</taxon>
        <taxon>Gemmataceae</taxon>
        <taxon>Frigoriglobus</taxon>
    </lineage>
</organism>
<dbReference type="GO" id="GO:0008237">
    <property type="term" value="F:metallopeptidase activity"/>
    <property type="evidence" value="ECO:0007669"/>
    <property type="project" value="InterPro"/>
</dbReference>
<accession>A0A6M5YWI9</accession>
<feature type="signal peptide" evidence="1">
    <location>
        <begin position="1"/>
        <end position="23"/>
    </location>
</feature>
<keyword evidence="1" id="KW-0732">Signal</keyword>
<dbReference type="EMBL" id="CP053452">
    <property type="protein sequence ID" value="QJW98298.1"/>
    <property type="molecule type" value="Genomic_DNA"/>
</dbReference>
<dbReference type="Proteomes" id="UP000503447">
    <property type="component" value="Chromosome"/>
</dbReference>
<evidence type="ECO:0000256" key="1">
    <source>
        <dbReference type="SAM" id="SignalP"/>
    </source>
</evidence>
<feature type="domain" description="Anthrax toxin lethal/endema factor N-/C-terminal" evidence="2">
    <location>
        <begin position="143"/>
        <end position="234"/>
    </location>
</feature>
<dbReference type="InterPro" id="IPR024079">
    <property type="entry name" value="MetalloPept_cat_dom_sf"/>
</dbReference>
<dbReference type="Gene3D" id="3.40.390.10">
    <property type="entry name" value="Collagenase (Catalytic Domain)"/>
    <property type="match status" value="1"/>
</dbReference>
<dbReference type="KEGG" id="ftj:FTUN_5886"/>
<dbReference type="InterPro" id="IPR014781">
    <property type="entry name" value="Anthrax_toxin_lethal/edema_N/C"/>
</dbReference>
<name>A0A6M5YWI9_9BACT</name>
<dbReference type="SUPFAM" id="SSF55486">
    <property type="entry name" value="Metalloproteases ('zincins'), catalytic domain"/>
    <property type="match status" value="1"/>
</dbReference>
<proteinExistence type="predicted"/>